<dbReference type="PANTHER" id="PTHR30330:SF3">
    <property type="entry name" value="TRANSCRIPTIONAL REGULATOR, LRP FAMILY"/>
    <property type="match status" value="1"/>
</dbReference>
<evidence type="ECO:0000256" key="4">
    <source>
        <dbReference type="ARBA" id="ARBA00022475"/>
    </source>
</evidence>
<reference evidence="10" key="1">
    <citation type="journal article" date="2019" name="Int. J. Syst. Evol. Microbiol.">
        <title>The Global Catalogue of Microorganisms (GCM) 10K type strain sequencing project: providing services to taxonomists for standard genome sequencing and annotation.</title>
        <authorList>
            <consortium name="The Broad Institute Genomics Platform"/>
            <consortium name="The Broad Institute Genome Sequencing Center for Infectious Disease"/>
            <person name="Wu L."/>
            <person name="Ma J."/>
        </authorList>
    </citation>
    <scope>NUCLEOTIDE SEQUENCE [LARGE SCALE GENOMIC DNA]</scope>
    <source>
        <strain evidence="10">JCM 16914</strain>
    </source>
</reference>
<keyword evidence="8" id="KW-0997">Cell inner membrane</keyword>
<feature type="transmembrane region" description="Helical" evidence="8">
    <location>
        <begin position="194"/>
        <end position="211"/>
    </location>
</feature>
<dbReference type="PRINTS" id="PR00175">
    <property type="entry name" value="NAALASMPORT"/>
</dbReference>
<dbReference type="Gene3D" id="1.20.1740.10">
    <property type="entry name" value="Amino acid/polyamine transporter I"/>
    <property type="match status" value="1"/>
</dbReference>
<feature type="transmembrane region" description="Helical" evidence="8">
    <location>
        <begin position="311"/>
        <end position="338"/>
    </location>
</feature>
<keyword evidence="4" id="KW-1003">Cell membrane</keyword>
<organism evidence="9 10">
    <name type="scientific">Halomonas cibimaris</name>
    <dbReference type="NCBI Taxonomy" id="657012"/>
    <lineage>
        <taxon>Bacteria</taxon>
        <taxon>Pseudomonadati</taxon>
        <taxon>Pseudomonadota</taxon>
        <taxon>Gammaproteobacteria</taxon>
        <taxon>Oceanospirillales</taxon>
        <taxon>Halomonadaceae</taxon>
        <taxon>Halomonas</taxon>
    </lineage>
</organism>
<feature type="transmembrane region" description="Helical" evidence="8">
    <location>
        <begin position="223"/>
        <end position="241"/>
    </location>
</feature>
<dbReference type="RefSeq" id="WP_344702453.1">
    <property type="nucleotide sequence ID" value="NZ_BAAAZT010000028.1"/>
</dbReference>
<dbReference type="PANTHER" id="PTHR30330">
    <property type="entry name" value="AGSS FAMILY TRANSPORTER, SODIUM-ALANINE"/>
    <property type="match status" value="1"/>
</dbReference>
<evidence type="ECO:0000256" key="3">
    <source>
        <dbReference type="ARBA" id="ARBA00022448"/>
    </source>
</evidence>
<feature type="transmembrane region" description="Helical" evidence="8">
    <location>
        <begin position="363"/>
        <end position="382"/>
    </location>
</feature>
<dbReference type="NCBIfam" id="TIGR00835">
    <property type="entry name" value="agcS"/>
    <property type="match status" value="1"/>
</dbReference>
<sequence length="468" mass="49063">METLTSLFQAINGVVWGPLMLILLLGVGLYLQAGLKVMPIRKLGTGFKLLWQGRDDKATPGGRKKTDDDGEISPFNALMTSLSATIGTGNIAGVATAIALGGPGAVFWMWITALVGMATKFAEAVLAVRFRETDSTGYHVGGPMFYIKNGLGSKWLWLGGAFAFFGAVAAFGIGNTVQSNSVADAMNSTFGIPAWLTGLVIMVLSGAVILGGIKRIAKVAGKLVPIMGIAYIIGGIVVLVINADQLLGTLGMIFYYAFNPHAAVGGFAGAAVMMAIRFGVARGVFSNEAGLGSAPIAHAAAKTKNPVRQGLIAMLGTFIDTVVVCTITALVILTATVWETGEAGASLTAMSFDAALPGMGNEIVSIVLAVFAFTTILGWAFYGEKCCQFLFGARSIPLYRVVFVLAIPLGAVANLGFIWLMADTFNAMMAIPNLIALALLSPVVFKLAKAYFNGEEIRPGEELDHDRS</sequence>
<dbReference type="EMBL" id="BAAAZT010000028">
    <property type="protein sequence ID" value="GAA3899414.1"/>
    <property type="molecule type" value="Genomic_DNA"/>
</dbReference>
<evidence type="ECO:0000313" key="10">
    <source>
        <dbReference type="Proteomes" id="UP001500133"/>
    </source>
</evidence>
<evidence type="ECO:0000256" key="8">
    <source>
        <dbReference type="RuleBase" id="RU363064"/>
    </source>
</evidence>
<comment type="subcellular location">
    <subcellularLocation>
        <location evidence="8">Cell inner membrane</location>
        <topology evidence="8">Multi-pass membrane protein</topology>
    </subcellularLocation>
    <subcellularLocation>
        <location evidence="1">Cell membrane</location>
        <topology evidence="1">Multi-pass membrane protein</topology>
    </subcellularLocation>
</comment>
<feature type="transmembrane region" description="Helical" evidence="8">
    <location>
        <begin position="155"/>
        <end position="174"/>
    </location>
</feature>
<keyword evidence="3 8" id="KW-0813">Transport</keyword>
<dbReference type="Proteomes" id="UP001500133">
    <property type="component" value="Unassembled WGS sequence"/>
</dbReference>
<keyword evidence="8" id="KW-0769">Symport</keyword>
<comment type="caution">
    <text evidence="9">The sequence shown here is derived from an EMBL/GenBank/DDBJ whole genome shotgun (WGS) entry which is preliminary data.</text>
</comment>
<keyword evidence="10" id="KW-1185">Reference proteome</keyword>
<feature type="transmembrane region" description="Helical" evidence="8">
    <location>
        <begin position="6"/>
        <end position="31"/>
    </location>
</feature>
<evidence type="ECO:0000256" key="7">
    <source>
        <dbReference type="ARBA" id="ARBA00023136"/>
    </source>
</evidence>
<comment type="similarity">
    <text evidence="2 8">Belongs to the alanine or glycine:cation symporter (AGCS) (TC 2.A.25) family.</text>
</comment>
<keyword evidence="5 8" id="KW-0812">Transmembrane</keyword>
<evidence type="ECO:0000256" key="6">
    <source>
        <dbReference type="ARBA" id="ARBA00022989"/>
    </source>
</evidence>
<protein>
    <submittedName>
        <fullName evidence="9">Sodium:alanine symporter family protein</fullName>
    </submittedName>
</protein>
<dbReference type="PROSITE" id="PS00873">
    <property type="entry name" value="NA_ALANINE_SYMP"/>
    <property type="match status" value="1"/>
</dbReference>
<dbReference type="Pfam" id="PF01235">
    <property type="entry name" value="Na_Ala_symp"/>
    <property type="match status" value="1"/>
</dbReference>
<gene>
    <name evidence="9" type="ORF">GCM10022228_07390</name>
</gene>
<name>A0ABP7LEU2_9GAMM</name>
<feature type="transmembrane region" description="Helical" evidence="8">
    <location>
        <begin position="402"/>
        <end position="422"/>
    </location>
</feature>
<keyword evidence="6 8" id="KW-1133">Transmembrane helix</keyword>
<evidence type="ECO:0000256" key="1">
    <source>
        <dbReference type="ARBA" id="ARBA00004651"/>
    </source>
</evidence>
<evidence type="ECO:0000256" key="2">
    <source>
        <dbReference type="ARBA" id="ARBA00009261"/>
    </source>
</evidence>
<feature type="transmembrane region" description="Helical" evidence="8">
    <location>
        <begin position="82"/>
        <end position="101"/>
    </location>
</feature>
<accession>A0ABP7LEU2</accession>
<evidence type="ECO:0000256" key="5">
    <source>
        <dbReference type="ARBA" id="ARBA00022692"/>
    </source>
</evidence>
<feature type="transmembrane region" description="Helical" evidence="8">
    <location>
        <begin position="253"/>
        <end position="276"/>
    </location>
</feature>
<dbReference type="InterPro" id="IPR001463">
    <property type="entry name" value="Na/Ala_symport"/>
</dbReference>
<feature type="transmembrane region" description="Helical" evidence="8">
    <location>
        <begin position="428"/>
        <end position="448"/>
    </location>
</feature>
<proteinExistence type="inferred from homology"/>
<evidence type="ECO:0000313" key="9">
    <source>
        <dbReference type="EMBL" id="GAA3899414.1"/>
    </source>
</evidence>
<keyword evidence="7 8" id="KW-0472">Membrane</keyword>